<feature type="signal peptide" evidence="1">
    <location>
        <begin position="1"/>
        <end position="32"/>
    </location>
</feature>
<evidence type="ECO:0000256" key="1">
    <source>
        <dbReference type="SAM" id="SignalP"/>
    </source>
</evidence>
<accession>A0ABS7QNF8</accession>
<evidence type="ECO:0000313" key="2">
    <source>
        <dbReference type="EMBL" id="MBY8884680.1"/>
    </source>
</evidence>
<protein>
    <recommendedName>
        <fullName evidence="4">Peptidase inhibitor family I36</fullName>
    </recommendedName>
</protein>
<dbReference type="EMBL" id="JAINVZ010000004">
    <property type="protein sequence ID" value="MBY8884680.1"/>
    <property type="molecule type" value="Genomic_DNA"/>
</dbReference>
<keyword evidence="1" id="KW-0732">Signal</keyword>
<proteinExistence type="predicted"/>
<organism evidence="2 3">
    <name type="scientific">Streptantibioticus parmotrematis</name>
    <dbReference type="NCBI Taxonomy" id="2873249"/>
    <lineage>
        <taxon>Bacteria</taxon>
        <taxon>Bacillati</taxon>
        <taxon>Actinomycetota</taxon>
        <taxon>Actinomycetes</taxon>
        <taxon>Kitasatosporales</taxon>
        <taxon>Streptomycetaceae</taxon>
        <taxon>Streptantibioticus</taxon>
    </lineage>
</organism>
<name>A0ABS7QNF8_9ACTN</name>
<keyword evidence="3" id="KW-1185">Reference proteome</keyword>
<comment type="caution">
    <text evidence="2">The sequence shown here is derived from an EMBL/GenBank/DDBJ whole genome shotgun (WGS) entry which is preliminary data.</text>
</comment>
<evidence type="ECO:0008006" key="4">
    <source>
        <dbReference type="Google" id="ProtNLM"/>
    </source>
</evidence>
<dbReference type="RefSeq" id="WP_222975350.1">
    <property type="nucleotide sequence ID" value="NZ_JAINVZ010000004.1"/>
</dbReference>
<dbReference type="Proteomes" id="UP001198565">
    <property type="component" value="Unassembled WGS sequence"/>
</dbReference>
<gene>
    <name evidence="2" type="ORF">K7472_07455</name>
</gene>
<reference evidence="2 3" key="1">
    <citation type="submission" date="2021-08" db="EMBL/GenBank/DDBJ databases">
        <title>Streptomyces sp. PTM05 isolated from lichen.</title>
        <authorList>
            <person name="Somphong A."/>
            <person name="Phongsopitanun W."/>
            <person name="Tanasupawat S."/>
        </authorList>
    </citation>
    <scope>NUCLEOTIDE SEQUENCE [LARGE SCALE GENOMIC DNA]</scope>
    <source>
        <strain evidence="2 3">Ptm05</strain>
    </source>
</reference>
<evidence type="ECO:0000313" key="3">
    <source>
        <dbReference type="Proteomes" id="UP001198565"/>
    </source>
</evidence>
<feature type="chain" id="PRO_5046622876" description="Peptidase inhibitor family I36" evidence="1">
    <location>
        <begin position="33"/>
        <end position="149"/>
    </location>
</feature>
<sequence length="149" mass="15833">MRVTRFRAALTGVAVIAGSVTGLALSAPAANADSRYNCGDNPPAGMFSMFYDSKAYGYGAEADFCGSIPNFAGYTFNNTAYGTAGEGKSVKNNASAMEVTDETSEYRVYYNSWYGGPYQTIHSYDGDPAVDLASQLKNNDASAKYLGND</sequence>